<dbReference type="EMBL" id="JXJN01001638">
    <property type="status" value="NOT_ANNOTATED_CDS"/>
    <property type="molecule type" value="Genomic_DNA"/>
</dbReference>
<proteinExistence type="predicted"/>
<sequence>MALILAPILTQAKKNLVCRDVGGSFPKRFLILLSLKCQVSVSVLSLNLQVLLPKLCAISTCAALHPYYLLSAASPSLDTCTATVTTSNPICVHCINNDRYLHEEDGPRVVFQFHPSSPPPLLVLVYYRMPSL</sequence>
<reference evidence="2" key="1">
    <citation type="submission" date="2015-01" db="EMBL/GenBank/DDBJ databases">
        <authorList>
            <person name="Aksoy S."/>
            <person name="Warren W."/>
            <person name="Wilson R.K."/>
        </authorList>
    </citation>
    <scope>NUCLEOTIDE SEQUENCE [LARGE SCALE GENOMIC DNA]</scope>
    <source>
        <strain evidence="2">IAEA</strain>
    </source>
</reference>
<evidence type="ECO:0000313" key="2">
    <source>
        <dbReference type="Proteomes" id="UP000092460"/>
    </source>
</evidence>
<dbReference type="VEuPathDB" id="VectorBase:GPPI004436"/>
<evidence type="ECO:0000313" key="1">
    <source>
        <dbReference type="EnsemblMetazoa" id="GPPI004436-PA"/>
    </source>
</evidence>
<organism evidence="1 2">
    <name type="scientific">Glossina palpalis gambiensis</name>
    <dbReference type="NCBI Taxonomy" id="67801"/>
    <lineage>
        <taxon>Eukaryota</taxon>
        <taxon>Metazoa</taxon>
        <taxon>Ecdysozoa</taxon>
        <taxon>Arthropoda</taxon>
        <taxon>Hexapoda</taxon>
        <taxon>Insecta</taxon>
        <taxon>Pterygota</taxon>
        <taxon>Neoptera</taxon>
        <taxon>Endopterygota</taxon>
        <taxon>Diptera</taxon>
        <taxon>Brachycera</taxon>
        <taxon>Muscomorpha</taxon>
        <taxon>Hippoboscoidea</taxon>
        <taxon>Glossinidae</taxon>
        <taxon>Glossina</taxon>
    </lineage>
</organism>
<dbReference type="Proteomes" id="UP000092460">
    <property type="component" value="Unassembled WGS sequence"/>
</dbReference>
<name>A0A1B0AQ16_9MUSC</name>
<reference evidence="1" key="2">
    <citation type="submission" date="2020-05" db="UniProtKB">
        <authorList>
            <consortium name="EnsemblMetazoa"/>
        </authorList>
    </citation>
    <scope>IDENTIFICATION</scope>
    <source>
        <strain evidence="1">IAEA</strain>
    </source>
</reference>
<accession>A0A1B0AQ16</accession>
<dbReference type="EnsemblMetazoa" id="GPPI004436-RA">
    <property type="protein sequence ID" value="GPPI004436-PA"/>
    <property type="gene ID" value="GPPI004436"/>
</dbReference>
<protein>
    <submittedName>
        <fullName evidence="1">Uncharacterized protein</fullName>
    </submittedName>
</protein>
<dbReference type="AlphaFoldDB" id="A0A1B0AQ16"/>
<keyword evidence="2" id="KW-1185">Reference proteome</keyword>